<dbReference type="OrthoDB" id="6373924at2"/>
<evidence type="ECO:0000313" key="1">
    <source>
        <dbReference type="EMBL" id="RBP27923.1"/>
    </source>
</evidence>
<proteinExistence type="predicted"/>
<dbReference type="AlphaFoldDB" id="A0A366GLH1"/>
<protein>
    <submittedName>
        <fullName evidence="1">Uncharacterized protein</fullName>
    </submittedName>
</protein>
<name>A0A366GLH1_9GAMM</name>
<dbReference type="RefSeq" id="WP_113863186.1">
    <property type="nucleotide sequence ID" value="NZ_QNRO01000013.1"/>
</dbReference>
<dbReference type="EMBL" id="QNRO01000013">
    <property type="protein sequence ID" value="RBP27923.1"/>
    <property type="molecule type" value="Genomic_DNA"/>
</dbReference>
<reference evidence="1 2" key="1">
    <citation type="submission" date="2018-06" db="EMBL/GenBank/DDBJ databases">
        <title>Freshwater and sediment microbial communities from various areas in North America, analyzing microbe dynamics in response to fracking.</title>
        <authorList>
            <person name="Lamendella R."/>
        </authorList>
    </citation>
    <scope>NUCLEOTIDE SEQUENCE [LARGE SCALE GENOMIC DNA]</scope>
    <source>
        <strain evidence="1 2">114J</strain>
    </source>
</reference>
<evidence type="ECO:0000313" key="2">
    <source>
        <dbReference type="Proteomes" id="UP000252995"/>
    </source>
</evidence>
<organism evidence="1 2">
    <name type="scientific">Marinobacter pelagius</name>
    <dbReference type="NCBI Taxonomy" id="379482"/>
    <lineage>
        <taxon>Bacteria</taxon>
        <taxon>Pseudomonadati</taxon>
        <taxon>Pseudomonadota</taxon>
        <taxon>Gammaproteobacteria</taxon>
        <taxon>Pseudomonadales</taxon>
        <taxon>Marinobacteraceae</taxon>
        <taxon>Marinobacter</taxon>
    </lineage>
</organism>
<comment type="caution">
    <text evidence="1">The sequence shown here is derived from an EMBL/GenBank/DDBJ whole genome shotgun (WGS) entry which is preliminary data.</text>
</comment>
<dbReference type="Proteomes" id="UP000252995">
    <property type="component" value="Unassembled WGS sequence"/>
</dbReference>
<gene>
    <name evidence="1" type="ORF">DET50_113124</name>
</gene>
<sequence>MGTLNLDDPLGFFRELVDPNFSDFYWDFQSEEDCDQVKLIRVFRKMVNLCLTLNHLADKNAIELGYGEAKWLILVIRKHYPAEGAAIDAVRQFSNNVKHKSKLDHNFATRKRTPSDSFLEGKNLPEWSFTTKSGEKVAICSNVIDAYLFWGKWFAGERVLPSKNT</sequence>
<accession>A0A366GLH1</accession>